<feature type="region of interest" description="Disordered" evidence="1">
    <location>
        <begin position="1"/>
        <end position="129"/>
    </location>
</feature>
<evidence type="ECO:0000256" key="1">
    <source>
        <dbReference type="SAM" id="MobiDB-lite"/>
    </source>
</evidence>
<sequence>MVAQKKPSDLQQEQPSIPAQENQSGPNNPEVEKLPNTDNSKPVASESIAVSGHISSRMEEDKNNTTESNEQVQGTLLQSPSQDMRGDGPKPTEDPTHNPKSVSTVDEKRNETIPSSENNIHTTSSIPENVSASAVPATLTELNKTQMGQVINQVGGFGVTGADSSIAASYQIPLLLLLLALVALASP</sequence>
<evidence type="ECO:0000313" key="3">
    <source>
        <dbReference type="Proteomes" id="UP000192257"/>
    </source>
</evidence>
<dbReference type="EMBL" id="NBCO01000070">
    <property type="protein sequence ID" value="ORC83438.1"/>
    <property type="molecule type" value="Genomic_DNA"/>
</dbReference>
<feature type="compositionally biased region" description="Polar residues" evidence="1">
    <location>
        <begin position="65"/>
        <end position="82"/>
    </location>
</feature>
<dbReference type="Proteomes" id="UP000192257">
    <property type="component" value="Unassembled WGS sequence"/>
</dbReference>
<name>A0A1X0NFZ3_9TRYP</name>
<organism evidence="2 3">
    <name type="scientific">Trypanosoma theileri</name>
    <dbReference type="NCBI Taxonomy" id="67003"/>
    <lineage>
        <taxon>Eukaryota</taxon>
        <taxon>Discoba</taxon>
        <taxon>Euglenozoa</taxon>
        <taxon>Kinetoplastea</taxon>
        <taxon>Metakinetoplastina</taxon>
        <taxon>Trypanosomatida</taxon>
        <taxon>Trypanosomatidae</taxon>
        <taxon>Trypanosoma</taxon>
    </lineage>
</organism>
<keyword evidence="3" id="KW-1185">Reference proteome</keyword>
<feature type="compositionally biased region" description="Polar residues" evidence="1">
    <location>
        <begin position="9"/>
        <end position="27"/>
    </location>
</feature>
<protein>
    <submittedName>
        <fullName evidence="2">Uncharacterized protein</fullName>
    </submittedName>
</protein>
<dbReference type="GeneID" id="39990970"/>
<evidence type="ECO:0000313" key="2">
    <source>
        <dbReference type="EMBL" id="ORC83438.1"/>
    </source>
</evidence>
<dbReference type="RefSeq" id="XP_028877504.1">
    <property type="nucleotide sequence ID" value="XM_029031190.1"/>
</dbReference>
<proteinExistence type="predicted"/>
<dbReference type="VEuPathDB" id="TriTrypDB:TM35_000701020"/>
<feature type="compositionally biased region" description="Polar residues" evidence="1">
    <location>
        <begin position="112"/>
        <end position="129"/>
    </location>
</feature>
<comment type="caution">
    <text evidence="2">The sequence shown here is derived from an EMBL/GenBank/DDBJ whole genome shotgun (WGS) entry which is preliminary data.</text>
</comment>
<reference evidence="2 3" key="1">
    <citation type="submission" date="2017-03" db="EMBL/GenBank/DDBJ databases">
        <title>An alternative strategy for trypanosome survival in the mammalian bloodstream revealed through genome and transcriptome analysis of the ubiquitous bovine parasite Trypanosoma (Megatrypanum) theileri.</title>
        <authorList>
            <person name="Kelly S."/>
            <person name="Ivens A."/>
            <person name="Mott A."/>
            <person name="O'Neill E."/>
            <person name="Emms D."/>
            <person name="Macleod O."/>
            <person name="Voorheis P."/>
            <person name="Matthews J."/>
            <person name="Matthews K."/>
            <person name="Carrington M."/>
        </authorList>
    </citation>
    <scope>NUCLEOTIDE SEQUENCE [LARGE SCALE GENOMIC DNA]</scope>
    <source>
        <strain evidence="2">Edinburgh</strain>
    </source>
</reference>
<feature type="compositionally biased region" description="Basic and acidic residues" evidence="1">
    <location>
        <begin position="84"/>
        <end position="97"/>
    </location>
</feature>
<accession>A0A1X0NFZ3</accession>
<dbReference type="AlphaFoldDB" id="A0A1X0NFZ3"/>
<gene>
    <name evidence="2" type="ORF">TM35_000701020</name>
</gene>